<name>A0A7L5BPM8_9HYPH</name>
<protein>
    <submittedName>
        <fullName evidence="7">Agrobactine synthetase subunit F</fullName>
    </submittedName>
</protein>
<dbReference type="RefSeq" id="WP_082184933.1">
    <property type="nucleotide sequence ID" value="NZ_CP048635.1"/>
</dbReference>
<keyword evidence="8" id="KW-1185">Reference proteome</keyword>
<dbReference type="Pfam" id="PF00668">
    <property type="entry name" value="Condensation"/>
    <property type="match status" value="1"/>
</dbReference>
<keyword evidence="3" id="KW-0597">Phosphoprotein</keyword>
<dbReference type="PANTHER" id="PTHR45527:SF10">
    <property type="entry name" value="PYOCHELIN SYNTHASE PCHF"/>
    <property type="match status" value="1"/>
</dbReference>
<dbReference type="PANTHER" id="PTHR45527">
    <property type="entry name" value="NONRIBOSOMAL PEPTIDE SYNTHETASE"/>
    <property type="match status" value="1"/>
</dbReference>
<dbReference type="SUPFAM" id="SSF52777">
    <property type="entry name" value="CoA-dependent acyltransferases"/>
    <property type="match status" value="3"/>
</dbReference>
<dbReference type="SUPFAM" id="SSF47336">
    <property type="entry name" value="ACP-like"/>
    <property type="match status" value="1"/>
</dbReference>
<dbReference type="Gene3D" id="3.30.559.10">
    <property type="entry name" value="Chloramphenicol acetyltransferase-like domain"/>
    <property type="match status" value="2"/>
</dbReference>
<dbReference type="InterPro" id="IPR009081">
    <property type="entry name" value="PP-bd_ACP"/>
</dbReference>
<dbReference type="SMART" id="SM00823">
    <property type="entry name" value="PKS_PP"/>
    <property type="match status" value="1"/>
</dbReference>
<evidence type="ECO:0000256" key="2">
    <source>
        <dbReference type="ARBA" id="ARBA00022450"/>
    </source>
</evidence>
<dbReference type="EMBL" id="CP048635">
    <property type="protein sequence ID" value="QIB40847.1"/>
    <property type="molecule type" value="Genomic_DNA"/>
</dbReference>
<dbReference type="Pfam" id="PF00550">
    <property type="entry name" value="PP-binding"/>
    <property type="match status" value="1"/>
</dbReference>
<dbReference type="PROSITE" id="PS50075">
    <property type="entry name" value="CARRIER"/>
    <property type="match status" value="1"/>
</dbReference>
<keyword evidence="2" id="KW-0596">Phosphopantetheine</keyword>
<evidence type="ECO:0000259" key="6">
    <source>
        <dbReference type="PROSITE" id="PS50075"/>
    </source>
</evidence>
<evidence type="ECO:0000313" key="7">
    <source>
        <dbReference type="EMBL" id="QIB40847.1"/>
    </source>
</evidence>
<gene>
    <name evidence="7" type="ORF">G3A56_23880</name>
</gene>
<dbReference type="InterPro" id="IPR001242">
    <property type="entry name" value="Condensation_dom"/>
</dbReference>
<sequence>MAADNSRMLARRIEETFDGEDTSPRGGSQPSQYEERVWFSQFQDPDQVFRHILTYRIGGESDLLRLTSALETVCAAWPELRVRFSFGEDGTLAKSVEAPSASLVQLFQAPSTDEAIALLHDLQASPYDAEIDPPFQAIVLLSEGEVLLALLVHGLLGETLSSQTLLEAIAAAYAGEAPKPLLPRIAETGIVNPLPLPWLQGSASGTHVISLRDSGAKPASHSHGVDLPATLLDLDGSTTTEALLARAGARFAHFIATNGNLDTVTLRLPLQSGGETGLPLPADAVARVSIPRGQSLPEAEKAVLAGLKRQIGNSSKHNDEAATFTLQALATSAETSSVERLRFERLPLPSLQSGLGLTLAAGSTVDGHIRLELTGGKETSPHGTAFLLERFVTHLEGGADFSAITHSIPSAGMAATASPPAASYSSDDEIAATILAEFREALVSPDMGPDDDFFDFGGHSLIATRIIGRLLSNHGIEVRFNDLFSYPTAASLAKQATRLETAAPAQLESTETGSLTAPLSLAQMSLWKAYAAFGFGEIFNIPFALDFLDPVDESAFECALLDIIERHPGLRTHFYVENDTVLQKIVPMHDLPGYKWFWTSEESEGVDRHAEASWRFDLSRELPMRLRFLRNPQTGGQVLSFLFHHIVLDEWSVNLMMDELAEAYRARAAGKAPVFAGKPAPFHEFARKQVASGVNADHLAYWTDMLQDAPKGLVLLGQDSMPAETSHDEAPAGGWIEFKLEKHVSDGLYAIAKQNSASLFNVVYAAIAASLRHLGGLSDLVVGTSASGRTDSGYFDTIGYFTTVVAHRVRFQKEMTVGELISSVKNTVNGSLEHSEIPIDLVEEALGMTPGRDHLFEVFIQIHAKNKLNGTLSGPDGKSVEFRQIDPDKHESMLGLQFEVMEEMIGGERSIRVLMSYRSDRYGPEDVDRLRSTTSGVFSRFAEAGASSRVLTTLA</sequence>
<dbReference type="Proteomes" id="UP000464865">
    <property type="component" value="Chromosome M15-12"/>
</dbReference>
<organism evidence="7 8">
    <name type="scientific">Rhizobium oryzihabitans</name>
    <dbReference type="NCBI Taxonomy" id="2267833"/>
    <lineage>
        <taxon>Bacteria</taxon>
        <taxon>Pseudomonadati</taxon>
        <taxon>Pseudomonadota</taxon>
        <taxon>Alphaproteobacteria</taxon>
        <taxon>Hyphomicrobiales</taxon>
        <taxon>Rhizobiaceae</taxon>
        <taxon>Rhizobium/Agrobacterium group</taxon>
        <taxon>Rhizobium</taxon>
    </lineage>
</organism>
<dbReference type="Gene3D" id="1.10.1200.10">
    <property type="entry name" value="ACP-like"/>
    <property type="match status" value="1"/>
</dbReference>
<proteinExistence type="predicted"/>
<dbReference type="GO" id="GO:0043041">
    <property type="term" value="P:amino acid activation for nonribosomal peptide biosynthetic process"/>
    <property type="evidence" value="ECO:0007669"/>
    <property type="project" value="TreeGrafter"/>
</dbReference>
<dbReference type="PROSITE" id="PS00012">
    <property type="entry name" value="PHOSPHOPANTETHEINE"/>
    <property type="match status" value="1"/>
</dbReference>
<keyword evidence="4" id="KW-0436">Ligase</keyword>
<evidence type="ECO:0000256" key="1">
    <source>
        <dbReference type="ARBA" id="ARBA00001957"/>
    </source>
</evidence>
<evidence type="ECO:0000256" key="5">
    <source>
        <dbReference type="SAM" id="MobiDB-lite"/>
    </source>
</evidence>
<dbReference type="InterPro" id="IPR036736">
    <property type="entry name" value="ACP-like_sf"/>
</dbReference>
<accession>A0A7L5BPM8</accession>
<dbReference type="InterPro" id="IPR020806">
    <property type="entry name" value="PKS_PP-bd"/>
</dbReference>
<feature type="region of interest" description="Disordered" evidence="5">
    <location>
        <begin position="1"/>
        <end position="31"/>
    </location>
</feature>
<dbReference type="InterPro" id="IPR023213">
    <property type="entry name" value="CAT-like_dom_sf"/>
</dbReference>
<dbReference type="GO" id="GO:0005737">
    <property type="term" value="C:cytoplasm"/>
    <property type="evidence" value="ECO:0007669"/>
    <property type="project" value="TreeGrafter"/>
</dbReference>
<dbReference type="KEGG" id="roy:G3A56_23880"/>
<evidence type="ECO:0000256" key="3">
    <source>
        <dbReference type="ARBA" id="ARBA00022553"/>
    </source>
</evidence>
<dbReference type="GO" id="GO:0031177">
    <property type="term" value="F:phosphopantetheine binding"/>
    <property type="evidence" value="ECO:0007669"/>
    <property type="project" value="InterPro"/>
</dbReference>
<evidence type="ECO:0000256" key="4">
    <source>
        <dbReference type="ARBA" id="ARBA00022598"/>
    </source>
</evidence>
<dbReference type="GO" id="GO:0044550">
    <property type="term" value="P:secondary metabolite biosynthetic process"/>
    <property type="evidence" value="ECO:0007669"/>
    <property type="project" value="TreeGrafter"/>
</dbReference>
<feature type="domain" description="Carrier" evidence="6">
    <location>
        <begin position="425"/>
        <end position="500"/>
    </location>
</feature>
<evidence type="ECO:0000313" key="8">
    <source>
        <dbReference type="Proteomes" id="UP000464865"/>
    </source>
</evidence>
<reference evidence="7 8" key="1">
    <citation type="submission" date="2020-02" db="EMBL/GenBank/DDBJ databases">
        <title>Plant-Promoting Endophytic Bacterium Rhizobium oryzihabitans sp. nov., Isolated from the Root of Rice.</title>
        <authorList>
            <person name="zhao J."/>
            <person name="Zhang G."/>
        </authorList>
    </citation>
    <scope>NUCLEOTIDE SEQUENCE [LARGE SCALE GENOMIC DNA]</scope>
    <source>
        <strain evidence="7 8">M15</strain>
    </source>
</reference>
<dbReference type="GO" id="GO:0003824">
    <property type="term" value="F:catalytic activity"/>
    <property type="evidence" value="ECO:0007669"/>
    <property type="project" value="InterPro"/>
</dbReference>
<comment type="cofactor">
    <cofactor evidence="1">
        <name>pantetheine 4'-phosphate</name>
        <dbReference type="ChEBI" id="CHEBI:47942"/>
    </cofactor>
</comment>
<dbReference type="InterPro" id="IPR006162">
    <property type="entry name" value="Ppantetheine_attach_site"/>
</dbReference>
<dbReference type="Gene3D" id="3.30.559.30">
    <property type="entry name" value="Nonribosomal peptide synthetase, condensation domain"/>
    <property type="match status" value="1"/>
</dbReference>
<dbReference type="AlphaFoldDB" id="A0A7L5BPM8"/>